<protein>
    <submittedName>
        <fullName evidence="2">Uncharacterized protein</fullName>
    </submittedName>
</protein>
<proteinExistence type="predicted"/>
<evidence type="ECO:0000313" key="2">
    <source>
        <dbReference type="EMBL" id="EGV63912.1"/>
    </source>
</evidence>
<feature type="region of interest" description="Disordered" evidence="1">
    <location>
        <begin position="520"/>
        <end position="639"/>
    </location>
</feature>
<name>G3B414_CANTC</name>
<reference evidence="2 3" key="1">
    <citation type="journal article" date="2011" name="Proc. Natl. Acad. Sci. U.S.A.">
        <title>Comparative genomics of xylose-fermenting fungi for enhanced biofuel production.</title>
        <authorList>
            <person name="Wohlbach D.J."/>
            <person name="Kuo A."/>
            <person name="Sato T.K."/>
            <person name="Potts K.M."/>
            <person name="Salamov A.A."/>
            <person name="LaButti K.M."/>
            <person name="Sun H."/>
            <person name="Clum A."/>
            <person name="Pangilinan J.L."/>
            <person name="Lindquist E.A."/>
            <person name="Lucas S."/>
            <person name="Lapidus A."/>
            <person name="Jin M."/>
            <person name="Gunawan C."/>
            <person name="Balan V."/>
            <person name="Dale B.E."/>
            <person name="Jeffries T.W."/>
            <person name="Zinkel R."/>
            <person name="Barry K.W."/>
            <person name="Grigoriev I.V."/>
            <person name="Gasch A.P."/>
        </authorList>
    </citation>
    <scope>NUCLEOTIDE SEQUENCE [LARGE SCALE GENOMIC DNA]</scope>
    <source>
        <strain evidence="3">ATCC 10573 / BCRC 21748 / CBS 615 / JCM 9827 / NBRC 10315 / NRRL Y-1498 / VKM Y-70</strain>
    </source>
</reference>
<feature type="region of interest" description="Disordered" evidence="1">
    <location>
        <begin position="455"/>
        <end position="507"/>
    </location>
</feature>
<dbReference type="Proteomes" id="UP000000707">
    <property type="component" value="Unassembled WGS sequence"/>
</dbReference>
<dbReference type="eggNOG" id="ENOG502RPUK">
    <property type="taxonomic scope" value="Eukaryota"/>
</dbReference>
<feature type="compositionally biased region" description="Low complexity" evidence="1">
    <location>
        <begin position="427"/>
        <end position="443"/>
    </location>
</feature>
<dbReference type="HOGENOM" id="CLU_428252_0_0_1"/>
<feature type="region of interest" description="Disordered" evidence="1">
    <location>
        <begin position="272"/>
        <end position="303"/>
    </location>
</feature>
<feature type="compositionally biased region" description="Low complexity" evidence="1">
    <location>
        <begin position="535"/>
        <end position="554"/>
    </location>
</feature>
<keyword evidence="3" id="KW-1185">Reference proteome</keyword>
<dbReference type="OrthoDB" id="3981301at2759"/>
<dbReference type="AlphaFoldDB" id="G3B414"/>
<dbReference type="RefSeq" id="XP_006686226.1">
    <property type="nucleotide sequence ID" value="XM_006686163.1"/>
</dbReference>
<feature type="region of interest" description="Disordered" evidence="1">
    <location>
        <begin position="348"/>
        <end position="370"/>
    </location>
</feature>
<feature type="region of interest" description="Disordered" evidence="1">
    <location>
        <begin position="1"/>
        <end position="26"/>
    </location>
</feature>
<feature type="compositionally biased region" description="Polar residues" evidence="1">
    <location>
        <begin position="276"/>
        <end position="300"/>
    </location>
</feature>
<evidence type="ECO:0000313" key="3">
    <source>
        <dbReference type="Proteomes" id="UP000000707"/>
    </source>
</evidence>
<accession>G3B414</accession>
<feature type="compositionally biased region" description="Polar residues" evidence="1">
    <location>
        <begin position="455"/>
        <end position="496"/>
    </location>
</feature>
<feature type="compositionally biased region" description="Basic and acidic residues" evidence="1">
    <location>
        <begin position="497"/>
        <end position="506"/>
    </location>
</feature>
<sequence length="639" mass="71043">MSSLPNATYLSVTPNSSGGERVHRHRRSAAISGDFDNFGLGLFSPSSKPNNKDDDTDAHFNFNNDDDFAKSVSDFSFPNSKNYDNFMVSTPPRYFNSNGRKNLHSPIKLNQKRAFNKKSSNSNLNSNHPNTPKTKFFLTEETNLNNDNVPDAVIDLDEVLNANLHIGDYIHRCQKEKDDVFFDDEYLSSPFLKPLSSSPYTFSPSISLPNTTLLQQPIQENINDDIENSHDDDAVIGIDENEVLYNPPNIAGEVYSNSSTNSSCSSLKRQSVEKIMSNSSRDSNTSPPIVNHNIVNSTPKRSGAKANRYQSFYDQSFKLSNALKSSESVNLTKPNSPKHVNMTLYMSSNNSSTLHTPPHQPQSQPQGLSQAFGQPKFYKESSRLLAHSSSLPVLQSQRGMPKYQRHGELRTRYIEINKLSPPPSIQSATSGSPTSSPSKGTLPKFIQKDNRIEISVTSPQQQTTSNSPISIISDTNSTMTSNISTVQSTDHSSFVSDSKEREKERALQTPPMIVVSNEKDSNDIETVRNSPVFMSSGSKPSSPTKRTPRRPLTPNEQKVIQETRIPPFKANMHQKSAKKPSEFKVPAPKRINDHSKSKSLSMVLTDLAPKLSKSTSTLGDDSSIKSNKSSKLISWFRRK</sequence>
<dbReference type="EMBL" id="GL996521">
    <property type="protein sequence ID" value="EGV63912.1"/>
    <property type="molecule type" value="Genomic_DNA"/>
</dbReference>
<feature type="compositionally biased region" description="Low complexity" evidence="1">
    <location>
        <begin position="353"/>
        <end position="370"/>
    </location>
</feature>
<feature type="compositionally biased region" description="Polar residues" evidence="1">
    <location>
        <begin position="1"/>
        <end position="18"/>
    </location>
</feature>
<feature type="compositionally biased region" description="Low complexity" evidence="1">
    <location>
        <begin position="624"/>
        <end position="639"/>
    </location>
</feature>
<dbReference type="KEGG" id="cten:90982143"/>
<organism evidence="3">
    <name type="scientific">Candida tenuis (strain ATCC 10573 / BCRC 21748 / CBS 615 / JCM 9827 / NBRC 10315 / NRRL Y-1498 / VKM Y-70)</name>
    <name type="common">Yeast</name>
    <name type="synonym">Yamadazyma tenuis</name>
    <dbReference type="NCBI Taxonomy" id="590646"/>
    <lineage>
        <taxon>Eukaryota</taxon>
        <taxon>Fungi</taxon>
        <taxon>Dikarya</taxon>
        <taxon>Ascomycota</taxon>
        <taxon>Saccharomycotina</taxon>
        <taxon>Pichiomycetes</taxon>
        <taxon>Debaryomycetaceae</taxon>
        <taxon>Yamadazyma</taxon>
    </lineage>
</organism>
<feature type="region of interest" description="Disordered" evidence="1">
    <location>
        <begin position="417"/>
        <end position="443"/>
    </location>
</feature>
<gene>
    <name evidence="2" type="ORF">CANTEDRAFT_121753</name>
</gene>
<evidence type="ECO:0000256" key="1">
    <source>
        <dbReference type="SAM" id="MobiDB-lite"/>
    </source>
</evidence>